<protein>
    <submittedName>
        <fullName evidence="1">Uncharacterized protein</fullName>
    </submittedName>
</protein>
<reference evidence="1 2" key="1">
    <citation type="submission" date="2024-09" db="EMBL/GenBank/DDBJ databases">
        <title>Chromosome-scale assembly of Riccia fluitans.</title>
        <authorList>
            <person name="Paukszto L."/>
            <person name="Sawicki J."/>
            <person name="Karawczyk K."/>
            <person name="Piernik-Szablinska J."/>
            <person name="Szczecinska M."/>
            <person name="Mazdziarz M."/>
        </authorList>
    </citation>
    <scope>NUCLEOTIDE SEQUENCE [LARGE SCALE GENOMIC DNA]</scope>
    <source>
        <strain evidence="1">Rf_01</strain>
        <tissue evidence="1">Aerial parts of the thallus</tissue>
    </source>
</reference>
<gene>
    <name evidence="1" type="ORF">R1flu_000430</name>
</gene>
<dbReference type="EMBL" id="JBHFFA010000006">
    <property type="protein sequence ID" value="KAL2620225.1"/>
    <property type="molecule type" value="Genomic_DNA"/>
</dbReference>
<proteinExistence type="predicted"/>
<dbReference type="Proteomes" id="UP001605036">
    <property type="component" value="Unassembled WGS sequence"/>
</dbReference>
<evidence type="ECO:0000313" key="1">
    <source>
        <dbReference type="EMBL" id="KAL2620225.1"/>
    </source>
</evidence>
<evidence type="ECO:0000313" key="2">
    <source>
        <dbReference type="Proteomes" id="UP001605036"/>
    </source>
</evidence>
<sequence length="243" mass="26651">MLSHLTNAVFARPSAFIPHKKAQQGGFKSSVASLLHFSVLDPESASQTSADNVVSNASPLNKTRLLFIDHLRLPGRIQGIPLLSPPRVPSTPQQVRELPVGLNGCPGVSPCCHGLASLLSFSSYRALRFRHREAGRATLPSSCHWIKPSREGCRCIWTIVVESLLQLLHSPGFLLQEDPPNVALRWMILALIRLICYLRVELSDGSVACSRPAGDGGFLCLGSEQPRSHCGLIVEPLRLERWQ</sequence>
<name>A0ABD1Y0W6_9MARC</name>
<accession>A0ABD1Y0W6</accession>
<organism evidence="1 2">
    <name type="scientific">Riccia fluitans</name>
    <dbReference type="NCBI Taxonomy" id="41844"/>
    <lineage>
        <taxon>Eukaryota</taxon>
        <taxon>Viridiplantae</taxon>
        <taxon>Streptophyta</taxon>
        <taxon>Embryophyta</taxon>
        <taxon>Marchantiophyta</taxon>
        <taxon>Marchantiopsida</taxon>
        <taxon>Marchantiidae</taxon>
        <taxon>Marchantiales</taxon>
        <taxon>Ricciaceae</taxon>
        <taxon>Riccia</taxon>
    </lineage>
</organism>
<dbReference type="AlphaFoldDB" id="A0ABD1Y0W6"/>
<keyword evidence="2" id="KW-1185">Reference proteome</keyword>
<comment type="caution">
    <text evidence="1">The sequence shown here is derived from an EMBL/GenBank/DDBJ whole genome shotgun (WGS) entry which is preliminary data.</text>
</comment>